<dbReference type="AlphaFoldDB" id="F3FZQ9"/>
<name>F3FZQ9_PSESX</name>
<dbReference type="HOGENOM" id="CLU_213536_0_0_6"/>
<dbReference type="Proteomes" id="UP000004471">
    <property type="component" value="Unassembled WGS sequence"/>
</dbReference>
<dbReference type="EMBL" id="AEAH01003936">
    <property type="protein sequence ID" value="EGH35701.1"/>
    <property type="molecule type" value="Genomic_DNA"/>
</dbReference>
<sequence length="40" mass="4487">MHDVQGDGSELEEVRQQLEPELADRLRQQAHSLDVSVASL</sequence>
<feature type="non-terminal residue" evidence="2">
    <location>
        <position position="40"/>
    </location>
</feature>
<proteinExistence type="predicted"/>
<accession>F3FZQ9</accession>
<evidence type="ECO:0000313" key="2">
    <source>
        <dbReference type="EMBL" id="EGH35701.1"/>
    </source>
</evidence>
<evidence type="ECO:0008006" key="4">
    <source>
        <dbReference type="Google" id="ProtNLM"/>
    </source>
</evidence>
<evidence type="ECO:0000256" key="1">
    <source>
        <dbReference type="SAM" id="MobiDB-lite"/>
    </source>
</evidence>
<feature type="region of interest" description="Disordered" evidence="1">
    <location>
        <begin position="1"/>
        <end position="40"/>
    </location>
</feature>
<comment type="caution">
    <text evidence="2">The sequence shown here is derived from an EMBL/GenBank/DDBJ whole genome shotgun (WGS) entry which is preliminary data.</text>
</comment>
<feature type="compositionally biased region" description="Basic and acidic residues" evidence="1">
    <location>
        <begin position="12"/>
        <end position="27"/>
    </location>
</feature>
<organism evidence="2 3">
    <name type="scientific">Pseudomonas syringae pv. japonica str. M301072</name>
    <dbReference type="NCBI Taxonomy" id="629262"/>
    <lineage>
        <taxon>Bacteria</taxon>
        <taxon>Pseudomonadati</taxon>
        <taxon>Pseudomonadota</taxon>
        <taxon>Gammaproteobacteria</taxon>
        <taxon>Pseudomonadales</taxon>
        <taxon>Pseudomonadaceae</taxon>
        <taxon>Pseudomonas</taxon>
        <taxon>Pseudomonas syringae</taxon>
    </lineage>
</organism>
<evidence type="ECO:0000313" key="3">
    <source>
        <dbReference type="Proteomes" id="UP000004471"/>
    </source>
</evidence>
<protein>
    <recommendedName>
        <fullName evidence="4">Amino acid adenylation</fullName>
    </recommendedName>
</protein>
<gene>
    <name evidence="2" type="ORF">PSYJA_44391</name>
</gene>
<reference evidence="2 3" key="1">
    <citation type="journal article" date="2011" name="PLoS Pathog.">
        <title>Dynamic evolution of pathogenicity revealed by sequencing and comparative genomics of 19 Pseudomonas syringae isolates.</title>
        <authorList>
            <person name="Baltrus D.A."/>
            <person name="Nishimura M.T."/>
            <person name="Romanchuk A."/>
            <person name="Chang J.H."/>
            <person name="Mukhtar M.S."/>
            <person name="Cherkis K."/>
            <person name="Roach J."/>
            <person name="Grant S.R."/>
            <person name="Jones C.D."/>
            <person name="Dangl J.L."/>
        </authorList>
    </citation>
    <scope>NUCLEOTIDE SEQUENCE [LARGE SCALE GENOMIC DNA]</scope>
    <source>
        <strain evidence="3">M301072PT</strain>
    </source>
</reference>